<dbReference type="InterPro" id="IPR052923">
    <property type="entry name" value="UPF0718"/>
</dbReference>
<comment type="similarity">
    <text evidence="2">Belongs to the UPF0718 family.</text>
</comment>
<feature type="transmembrane region" description="Helical" evidence="7">
    <location>
        <begin position="138"/>
        <end position="160"/>
    </location>
</feature>
<feature type="transmembrane region" description="Helical" evidence="7">
    <location>
        <begin position="65"/>
        <end position="85"/>
    </location>
</feature>
<keyword evidence="5 7" id="KW-1133">Transmembrane helix</keyword>
<comment type="caution">
    <text evidence="8">The sequence shown here is derived from an EMBL/GenBank/DDBJ whole genome shotgun (WGS) entry which is preliminary data.</text>
</comment>
<evidence type="ECO:0000313" key="8">
    <source>
        <dbReference type="EMBL" id="MFC4242547.1"/>
    </source>
</evidence>
<feature type="transmembrane region" description="Helical" evidence="7">
    <location>
        <begin position="167"/>
        <end position="187"/>
    </location>
</feature>
<organism evidence="8 9">
    <name type="scientific">Gryllotalpicola reticulitermitis</name>
    <dbReference type="NCBI Taxonomy" id="1184153"/>
    <lineage>
        <taxon>Bacteria</taxon>
        <taxon>Bacillati</taxon>
        <taxon>Actinomycetota</taxon>
        <taxon>Actinomycetes</taxon>
        <taxon>Micrococcales</taxon>
        <taxon>Microbacteriaceae</taxon>
        <taxon>Gryllotalpicola</taxon>
    </lineage>
</organism>
<evidence type="ECO:0000313" key="9">
    <source>
        <dbReference type="Proteomes" id="UP001595900"/>
    </source>
</evidence>
<gene>
    <name evidence="8" type="ORF">ACFOYW_04105</name>
</gene>
<feature type="transmembrane region" description="Helical" evidence="7">
    <location>
        <begin position="322"/>
        <end position="343"/>
    </location>
</feature>
<protein>
    <submittedName>
        <fullName evidence="8">Permease</fullName>
    </submittedName>
</protein>
<comment type="subcellular location">
    <subcellularLocation>
        <location evidence="1">Cell membrane</location>
        <topology evidence="1">Multi-pass membrane protein</topology>
    </subcellularLocation>
</comment>
<dbReference type="Pfam" id="PF03773">
    <property type="entry name" value="ArsP_1"/>
    <property type="match status" value="1"/>
</dbReference>
<dbReference type="InterPro" id="IPR005524">
    <property type="entry name" value="DUF318"/>
</dbReference>
<evidence type="ECO:0000256" key="4">
    <source>
        <dbReference type="ARBA" id="ARBA00022692"/>
    </source>
</evidence>
<feature type="transmembrane region" description="Helical" evidence="7">
    <location>
        <begin position="258"/>
        <end position="274"/>
    </location>
</feature>
<name>A0ABV8Q547_9MICO</name>
<evidence type="ECO:0000256" key="7">
    <source>
        <dbReference type="SAM" id="Phobius"/>
    </source>
</evidence>
<keyword evidence="9" id="KW-1185">Reference proteome</keyword>
<feature type="transmembrane region" description="Helical" evidence="7">
    <location>
        <begin position="280"/>
        <end position="301"/>
    </location>
</feature>
<evidence type="ECO:0000256" key="2">
    <source>
        <dbReference type="ARBA" id="ARBA00006386"/>
    </source>
</evidence>
<dbReference type="EMBL" id="JBHSCN010000003">
    <property type="protein sequence ID" value="MFC4242547.1"/>
    <property type="molecule type" value="Genomic_DNA"/>
</dbReference>
<keyword evidence="3" id="KW-1003">Cell membrane</keyword>
<feature type="transmembrane region" description="Helical" evidence="7">
    <location>
        <begin position="27"/>
        <end position="45"/>
    </location>
</feature>
<sequence>MPESIAVLTAPTPTASGFRRRPRRRPWAVLTVAVLVCAALARLAVQGAPAMPHALQDGITLAISVFLESFPFVVLGVLLSIAVQIWMPEHWIERALPRIPWARRLALSVLGVFLPVCQCGNVPLARGLVERGLTPSDSITFLLAAPILNPVTIITTYQAFGWHEGILLARIVGGFVIANLIGTVFSMHPEQDALLTPAFAASCAVHAGENGHRWGRSVGRFAQEMSTLMPALIVGSAIAGGIQVGVPRELLAALGSDPLWSVLALMALAFVLSMCSNVDAFFMLAFGSTFLPGAIAAFLTFGAMVDVKMVSLMRTTYRAMTIVQIVALAAVAVLLLGFAVNFLG</sequence>
<accession>A0ABV8Q547</accession>
<evidence type="ECO:0000256" key="6">
    <source>
        <dbReference type="ARBA" id="ARBA00023136"/>
    </source>
</evidence>
<dbReference type="RefSeq" id="WP_390227411.1">
    <property type="nucleotide sequence ID" value="NZ_JBHSCN010000003.1"/>
</dbReference>
<dbReference type="PANTHER" id="PTHR34184:SF4">
    <property type="entry name" value="UPF0718 PROTEIN YCGR"/>
    <property type="match status" value="1"/>
</dbReference>
<dbReference type="PANTHER" id="PTHR34184">
    <property type="entry name" value="UPF0718 PROTEIN YCGR"/>
    <property type="match status" value="1"/>
</dbReference>
<proteinExistence type="inferred from homology"/>
<reference evidence="9" key="1">
    <citation type="journal article" date="2019" name="Int. J. Syst. Evol. Microbiol.">
        <title>The Global Catalogue of Microorganisms (GCM) 10K type strain sequencing project: providing services to taxonomists for standard genome sequencing and annotation.</title>
        <authorList>
            <consortium name="The Broad Institute Genomics Platform"/>
            <consortium name="The Broad Institute Genome Sequencing Center for Infectious Disease"/>
            <person name="Wu L."/>
            <person name="Ma J."/>
        </authorList>
    </citation>
    <scope>NUCLEOTIDE SEQUENCE [LARGE SCALE GENOMIC DNA]</scope>
    <source>
        <strain evidence="9">CGMCC 1.10363</strain>
    </source>
</reference>
<keyword evidence="6 7" id="KW-0472">Membrane</keyword>
<dbReference type="Proteomes" id="UP001595900">
    <property type="component" value="Unassembled WGS sequence"/>
</dbReference>
<keyword evidence="4 7" id="KW-0812">Transmembrane</keyword>
<evidence type="ECO:0000256" key="5">
    <source>
        <dbReference type="ARBA" id="ARBA00022989"/>
    </source>
</evidence>
<evidence type="ECO:0000256" key="1">
    <source>
        <dbReference type="ARBA" id="ARBA00004651"/>
    </source>
</evidence>
<feature type="transmembrane region" description="Helical" evidence="7">
    <location>
        <begin position="105"/>
        <end position="126"/>
    </location>
</feature>
<evidence type="ECO:0000256" key="3">
    <source>
        <dbReference type="ARBA" id="ARBA00022475"/>
    </source>
</evidence>